<dbReference type="AlphaFoldDB" id="X1BR75"/>
<feature type="non-terminal residue" evidence="1">
    <location>
        <position position="85"/>
    </location>
</feature>
<comment type="caution">
    <text evidence="1">The sequence shown here is derived from an EMBL/GenBank/DDBJ whole genome shotgun (WGS) entry which is preliminary data.</text>
</comment>
<accession>X1BR75</accession>
<gene>
    <name evidence="1" type="ORF">S01H4_24572</name>
</gene>
<dbReference type="EMBL" id="BART01011562">
    <property type="protein sequence ID" value="GAG86668.1"/>
    <property type="molecule type" value="Genomic_DNA"/>
</dbReference>
<evidence type="ECO:0000313" key="1">
    <source>
        <dbReference type="EMBL" id="GAG86668.1"/>
    </source>
</evidence>
<name>X1BR75_9ZZZZ</name>
<reference evidence="1" key="1">
    <citation type="journal article" date="2014" name="Front. Microbiol.">
        <title>High frequency of phylogenetically diverse reductive dehalogenase-homologous genes in deep subseafloor sedimentary metagenomes.</title>
        <authorList>
            <person name="Kawai M."/>
            <person name="Futagami T."/>
            <person name="Toyoda A."/>
            <person name="Takaki Y."/>
            <person name="Nishi S."/>
            <person name="Hori S."/>
            <person name="Arai W."/>
            <person name="Tsubouchi T."/>
            <person name="Morono Y."/>
            <person name="Uchiyama I."/>
            <person name="Ito T."/>
            <person name="Fujiyama A."/>
            <person name="Inagaki F."/>
            <person name="Takami H."/>
        </authorList>
    </citation>
    <scope>NUCLEOTIDE SEQUENCE</scope>
    <source>
        <strain evidence="1">Expedition CK06-06</strain>
    </source>
</reference>
<organism evidence="1">
    <name type="scientific">marine sediment metagenome</name>
    <dbReference type="NCBI Taxonomy" id="412755"/>
    <lineage>
        <taxon>unclassified sequences</taxon>
        <taxon>metagenomes</taxon>
        <taxon>ecological metagenomes</taxon>
    </lineage>
</organism>
<protein>
    <submittedName>
        <fullName evidence="1">Uncharacterized protein</fullName>
    </submittedName>
</protein>
<sequence length="85" mass="9400">MSDIPKLFTEEYYNSEYFAGLDGGKKFLRGEKINSWSYWNSSGEAPACQPIAEAFRTIFHPETMLDAGAGRGTLIAYARDAGIQA</sequence>
<proteinExistence type="predicted"/>